<dbReference type="Pfam" id="PF18111">
    <property type="entry name" value="RPGR1_C"/>
    <property type="match status" value="1"/>
</dbReference>
<dbReference type="InterPro" id="IPR041091">
    <property type="entry name" value="RPGRIP1_C"/>
</dbReference>
<dbReference type="InterPro" id="IPR021656">
    <property type="entry name" value="C2-C2_1"/>
</dbReference>
<evidence type="ECO:0000259" key="6">
    <source>
        <dbReference type="Pfam" id="PF11618"/>
    </source>
</evidence>
<evidence type="ECO:0000256" key="3">
    <source>
        <dbReference type="ARBA" id="ARBA00023054"/>
    </source>
</evidence>
<keyword evidence="4" id="KW-0969">Cilium</keyword>
<evidence type="ECO:0000256" key="5">
    <source>
        <dbReference type="ARBA" id="ARBA00023273"/>
    </source>
</evidence>
<evidence type="ECO:0000256" key="4">
    <source>
        <dbReference type="ARBA" id="ARBA00023069"/>
    </source>
</evidence>
<dbReference type="PANTHER" id="PTHR14240">
    <property type="entry name" value="RETINITIS PIGMENTOSA GTPASE REGULATOR-INTERACTING PROTEIN"/>
    <property type="match status" value="1"/>
</dbReference>
<dbReference type="Gene3D" id="2.60.40.150">
    <property type="entry name" value="C2 domain"/>
    <property type="match status" value="2"/>
</dbReference>
<evidence type="ECO:0000313" key="9">
    <source>
        <dbReference type="Proteomes" id="UP001434883"/>
    </source>
</evidence>
<dbReference type="Pfam" id="PF11618">
    <property type="entry name" value="C2-C2_1"/>
    <property type="match status" value="1"/>
</dbReference>
<evidence type="ECO:0000313" key="8">
    <source>
        <dbReference type="EMBL" id="MEQ2199907.1"/>
    </source>
</evidence>
<feature type="domain" description="RPGR-interacting protein 1 first C2" evidence="6">
    <location>
        <begin position="6"/>
        <end position="121"/>
    </location>
</feature>
<feature type="non-terminal residue" evidence="8">
    <location>
        <position position="1"/>
    </location>
</feature>
<protein>
    <recommendedName>
        <fullName evidence="10">C2 domain-containing protein</fullName>
    </recommendedName>
</protein>
<dbReference type="Proteomes" id="UP001434883">
    <property type="component" value="Unassembled WGS sequence"/>
</dbReference>
<comment type="caution">
    <text evidence="8">The sequence shown here is derived from an EMBL/GenBank/DDBJ whole genome shotgun (WGS) entry which is preliminary data.</text>
</comment>
<gene>
    <name evidence="8" type="ORF">XENOCAPTIV_016549</name>
</gene>
<evidence type="ECO:0008006" key="10">
    <source>
        <dbReference type="Google" id="ProtNLM"/>
    </source>
</evidence>
<keyword evidence="9" id="KW-1185">Reference proteome</keyword>
<evidence type="ECO:0000256" key="1">
    <source>
        <dbReference type="ARBA" id="ARBA00004138"/>
    </source>
</evidence>
<name>A0ABV0QVP0_9TELE</name>
<feature type="domain" description="RPGRIP1 C-terminal" evidence="7">
    <location>
        <begin position="161"/>
        <end position="251"/>
    </location>
</feature>
<comment type="subcellular location">
    <subcellularLocation>
        <location evidence="1">Cell projection</location>
        <location evidence="1">Cilium</location>
    </subcellularLocation>
</comment>
<reference evidence="8 9" key="1">
    <citation type="submission" date="2021-06" db="EMBL/GenBank/DDBJ databases">
        <authorList>
            <person name="Palmer J.M."/>
        </authorList>
    </citation>
    <scope>NUCLEOTIDE SEQUENCE [LARGE SCALE GENOMIC DNA]</scope>
    <source>
        <strain evidence="8 9">XC_2019</strain>
        <tissue evidence="8">Muscle</tissue>
    </source>
</reference>
<comment type="similarity">
    <text evidence="2">Belongs to the RPGRIP1 family.</text>
</comment>
<evidence type="ECO:0000259" key="7">
    <source>
        <dbReference type="Pfam" id="PF18111"/>
    </source>
</evidence>
<accession>A0ABV0QVP0</accession>
<organism evidence="8 9">
    <name type="scientific">Xenoophorus captivus</name>
    <dbReference type="NCBI Taxonomy" id="1517983"/>
    <lineage>
        <taxon>Eukaryota</taxon>
        <taxon>Metazoa</taxon>
        <taxon>Chordata</taxon>
        <taxon>Craniata</taxon>
        <taxon>Vertebrata</taxon>
        <taxon>Euteleostomi</taxon>
        <taxon>Actinopterygii</taxon>
        <taxon>Neopterygii</taxon>
        <taxon>Teleostei</taxon>
        <taxon>Neoteleostei</taxon>
        <taxon>Acanthomorphata</taxon>
        <taxon>Ovalentaria</taxon>
        <taxon>Atherinomorphae</taxon>
        <taxon>Cyprinodontiformes</taxon>
        <taxon>Goodeidae</taxon>
        <taxon>Xenoophorus</taxon>
    </lineage>
</organism>
<dbReference type="InterPro" id="IPR031139">
    <property type="entry name" value="RPGRIP1_fam"/>
</dbReference>
<evidence type="ECO:0000256" key="2">
    <source>
        <dbReference type="ARBA" id="ARBA00006042"/>
    </source>
</evidence>
<dbReference type="PANTHER" id="PTHR14240:SF1">
    <property type="entry name" value="PROTEIN FANTOM-RELATED"/>
    <property type="match status" value="1"/>
</dbReference>
<keyword evidence="3" id="KW-0175">Coiled coil</keyword>
<dbReference type="EMBL" id="JAHRIN010025551">
    <property type="protein sequence ID" value="MEQ2199907.1"/>
    <property type="molecule type" value="Genomic_DNA"/>
</dbReference>
<keyword evidence="5" id="KW-0966">Cell projection</keyword>
<proteinExistence type="inferred from homology"/>
<dbReference type="SUPFAM" id="SSF49562">
    <property type="entry name" value="C2 domain (Calcium/lipid-binding domain, CaLB)"/>
    <property type="match status" value="2"/>
</dbReference>
<sequence>LLSHQAATFTPVGLRIMSSLHPGVGQHEHIVTFCTYCLLDFEMHSTPLVSGSQPNYGFTSRYALTVRDLGRLDGQGSRVQLELHQALGGVRFITHGSGSMSLMGAMERRGERICSSVSITDAYLTYRLYDLPPHVSPLVQCSIDPVFNDVTSFPLAVTTDGDKLRVEILSLTFEPSSSVALDRSVQRVYVEYRLLGVAMETTETPISLRKPVSGEEIHYNFTRVIYVDGSQSAPLRRYLYTMLEGTDPNQGRWVTYKGLAGGFHP</sequence>
<dbReference type="InterPro" id="IPR035892">
    <property type="entry name" value="C2_domain_sf"/>
</dbReference>